<evidence type="ECO:0000256" key="1">
    <source>
        <dbReference type="ARBA" id="ARBA00008645"/>
    </source>
</evidence>
<dbReference type="EMBL" id="CYSE01000007">
    <property type="protein sequence ID" value="CUH81147.1"/>
    <property type="molecule type" value="Genomic_DNA"/>
</dbReference>
<dbReference type="GO" id="GO:0016020">
    <property type="term" value="C:membrane"/>
    <property type="evidence" value="ECO:0007669"/>
    <property type="project" value="TreeGrafter"/>
</dbReference>
<evidence type="ECO:0000313" key="4">
    <source>
        <dbReference type="EMBL" id="CUH81147.1"/>
    </source>
</evidence>
<reference evidence="4 5" key="1">
    <citation type="submission" date="2015-09" db="EMBL/GenBank/DDBJ databases">
        <authorList>
            <consortium name="Swine Surveillance"/>
        </authorList>
    </citation>
    <scope>NUCLEOTIDE SEQUENCE [LARGE SCALE GENOMIC DNA]</scope>
    <source>
        <strain evidence="4 5">CECT 7648</strain>
    </source>
</reference>
<dbReference type="Gene3D" id="3.40.50.1820">
    <property type="entry name" value="alpha/beta hydrolase"/>
    <property type="match status" value="1"/>
</dbReference>
<dbReference type="PANTHER" id="PTHR43798">
    <property type="entry name" value="MONOACYLGLYCEROL LIPASE"/>
    <property type="match status" value="1"/>
</dbReference>
<accession>A0A0P1GWJ3</accession>
<dbReference type="EC" id="3.1.1.10" evidence="4"/>
<dbReference type="GO" id="GO:0050357">
    <property type="term" value="F:tropinesterase activity"/>
    <property type="evidence" value="ECO:0007669"/>
    <property type="project" value="UniProtKB-EC"/>
</dbReference>
<dbReference type="InterPro" id="IPR000073">
    <property type="entry name" value="AB_hydrolase_1"/>
</dbReference>
<dbReference type="Pfam" id="PF00561">
    <property type="entry name" value="Abhydrolase_1"/>
    <property type="match status" value="1"/>
</dbReference>
<evidence type="ECO:0000259" key="3">
    <source>
        <dbReference type="Pfam" id="PF00561"/>
    </source>
</evidence>
<evidence type="ECO:0000256" key="2">
    <source>
        <dbReference type="ARBA" id="ARBA00022801"/>
    </source>
</evidence>
<dbReference type="PANTHER" id="PTHR43798:SF14">
    <property type="entry name" value="SERINE HYDROLASE-LIKE PROTEIN DDB_G0286239"/>
    <property type="match status" value="1"/>
</dbReference>
<dbReference type="RefSeq" id="WP_058248865.1">
    <property type="nucleotide sequence ID" value="NZ_CYSE01000007.1"/>
</dbReference>
<dbReference type="STRING" id="441103.TRN7648_03337"/>
<dbReference type="Proteomes" id="UP000054935">
    <property type="component" value="Unassembled WGS sequence"/>
</dbReference>
<dbReference type="SUPFAM" id="SSF53474">
    <property type="entry name" value="alpha/beta-Hydrolases"/>
    <property type="match status" value="1"/>
</dbReference>
<dbReference type="OrthoDB" id="9804723at2"/>
<keyword evidence="2 4" id="KW-0378">Hydrolase</keyword>
<protein>
    <submittedName>
        <fullName evidence="4">Tropinesterase</fullName>
        <ecNumber evidence="4">3.1.1.10</ecNumber>
    </submittedName>
</protein>
<organism evidence="4 5">
    <name type="scientific">Tropicibacter naphthalenivorans</name>
    <dbReference type="NCBI Taxonomy" id="441103"/>
    <lineage>
        <taxon>Bacteria</taxon>
        <taxon>Pseudomonadati</taxon>
        <taxon>Pseudomonadota</taxon>
        <taxon>Alphaproteobacteria</taxon>
        <taxon>Rhodobacterales</taxon>
        <taxon>Roseobacteraceae</taxon>
        <taxon>Tropicibacter</taxon>
    </lineage>
</organism>
<evidence type="ECO:0000313" key="5">
    <source>
        <dbReference type="Proteomes" id="UP000054935"/>
    </source>
</evidence>
<name>A0A0P1GWJ3_9RHOB</name>
<dbReference type="InterPro" id="IPR050266">
    <property type="entry name" value="AB_hydrolase_sf"/>
</dbReference>
<comment type="similarity">
    <text evidence="1">Belongs to the AB hydrolase superfamily.</text>
</comment>
<feature type="domain" description="AB hydrolase-1" evidence="3">
    <location>
        <begin position="29"/>
        <end position="270"/>
    </location>
</feature>
<dbReference type="AlphaFoldDB" id="A0A0P1GWJ3"/>
<proteinExistence type="inferred from homology"/>
<keyword evidence="5" id="KW-1185">Reference proteome</keyword>
<dbReference type="InterPro" id="IPR029058">
    <property type="entry name" value="AB_hydrolase_fold"/>
</dbReference>
<sequence>MQTKARPCHWIVDGLELAGLEWGPQDGVPVLALHGWMDHAESFAVLAPLLEGCHVVALDLSGQGLSGHRAPHATYNIWDDLPQVAQVLDQLGWESCVLMGHSRGANISALFTAAQPDRVRALISIDCLTPEPVEASVVTTLRAFIEETRKVAARPPRVFESKDAYAARRRHQGNPEHVSYALAARALEEDEGGFRLRGDARMFASSAIKLTQAQVEDVMRAIQCPVLNIWGQDGLLARRPQTVALAERGAALIARYERHDLPGDHHLHMDPAVAPRIAELVLDFLRRSLG</sequence>
<gene>
    <name evidence="4" type="ORF">TRN7648_03337</name>
</gene>